<name>A0A2H3C2J7_9AGAR</name>
<dbReference type="Proteomes" id="UP000218334">
    <property type="component" value="Unassembled WGS sequence"/>
</dbReference>
<gene>
    <name evidence="2" type="ORF">ARMSODRAFT_974324</name>
</gene>
<accession>A0A2H3C2J7</accession>
<keyword evidence="3" id="KW-1185">Reference proteome</keyword>
<feature type="compositionally biased region" description="Basic and acidic residues" evidence="1">
    <location>
        <begin position="99"/>
        <end position="108"/>
    </location>
</feature>
<dbReference type="AlphaFoldDB" id="A0A2H3C2J7"/>
<organism evidence="2 3">
    <name type="scientific">Armillaria solidipes</name>
    <dbReference type="NCBI Taxonomy" id="1076256"/>
    <lineage>
        <taxon>Eukaryota</taxon>
        <taxon>Fungi</taxon>
        <taxon>Dikarya</taxon>
        <taxon>Basidiomycota</taxon>
        <taxon>Agaricomycotina</taxon>
        <taxon>Agaricomycetes</taxon>
        <taxon>Agaricomycetidae</taxon>
        <taxon>Agaricales</taxon>
        <taxon>Marasmiineae</taxon>
        <taxon>Physalacriaceae</taxon>
        <taxon>Armillaria</taxon>
    </lineage>
</organism>
<evidence type="ECO:0000256" key="1">
    <source>
        <dbReference type="SAM" id="MobiDB-lite"/>
    </source>
</evidence>
<sequence>MLGCRKDIWQYAKAFLLSSAAVCYVGDCAYHVMPTLCEMKTKCLPAEVDIPVNTALLSKSPTALQRNALKLRLTVKRRMQSEQQENSYSMTTYLTHQDMTHYDAHETPNQHPTLKISPGNRQPWSQDRANTNGAA</sequence>
<proteinExistence type="predicted"/>
<evidence type="ECO:0000313" key="2">
    <source>
        <dbReference type="EMBL" id="PBK70363.1"/>
    </source>
</evidence>
<feature type="region of interest" description="Disordered" evidence="1">
    <location>
        <begin position="99"/>
        <end position="135"/>
    </location>
</feature>
<reference evidence="3" key="1">
    <citation type="journal article" date="2017" name="Nat. Ecol. Evol.">
        <title>Genome expansion and lineage-specific genetic innovations in the forest pathogenic fungi Armillaria.</title>
        <authorList>
            <person name="Sipos G."/>
            <person name="Prasanna A.N."/>
            <person name="Walter M.C."/>
            <person name="O'Connor E."/>
            <person name="Balint B."/>
            <person name="Krizsan K."/>
            <person name="Kiss B."/>
            <person name="Hess J."/>
            <person name="Varga T."/>
            <person name="Slot J."/>
            <person name="Riley R."/>
            <person name="Boka B."/>
            <person name="Rigling D."/>
            <person name="Barry K."/>
            <person name="Lee J."/>
            <person name="Mihaltcheva S."/>
            <person name="LaButti K."/>
            <person name="Lipzen A."/>
            <person name="Waldron R."/>
            <person name="Moloney N.M."/>
            <person name="Sperisen C."/>
            <person name="Kredics L."/>
            <person name="Vagvoelgyi C."/>
            <person name="Patrignani A."/>
            <person name="Fitzpatrick D."/>
            <person name="Nagy I."/>
            <person name="Doyle S."/>
            <person name="Anderson J.B."/>
            <person name="Grigoriev I.V."/>
            <person name="Gueldener U."/>
            <person name="Muensterkoetter M."/>
            <person name="Nagy L.G."/>
        </authorList>
    </citation>
    <scope>NUCLEOTIDE SEQUENCE [LARGE SCALE GENOMIC DNA]</scope>
    <source>
        <strain evidence="3">28-4</strain>
    </source>
</reference>
<feature type="compositionally biased region" description="Polar residues" evidence="1">
    <location>
        <begin position="119"/>
        <end position="135"/>
    </location>
</feature>
<dbReference type="EMBL" id="KZ293426">
    <property type="protein sequence ID" value="PBK70363.1"/>
    <property type="molecule type" value="Genomic_DNA"/>
</dbReference>
<evidence type="ECO:0000313" key="3">
    <source>
        <dbReference type="Proteomes" id="UP000218334"/>
    </source>
</evidence>
<protein>
    <submittedName>
        <fullName evidence="2">Uncharacterized protein</fullName>
    </submittedName>
</protein>